<dbReference type="RefSeq" id="WP_156426350.1">
    <property type="nucleotide sequence ID" value="NZ_BMMH01000013.1"/>
</dbReference>
<dbReference type="PROSITE" id="PS00622">
    <property type="entry name" value="HTH_LUXR_1"/>
    <property type="match status" value="1"/>
</dbReference>
<dbReference type="PANTHER" id="PTHR44688:SF16">
    <property type="entry name" value="DNA-BINDING TRANSCRIPTIONAL ACTIVATOR DEVR_DOSR"/>
    <property type="match status" value="1"/>
</dbReference>
<dbReference type="InterPro" id="IPR000792">
    <property type="entry name" value="Tscrpt_reg_LuxR_C"/>
</dbReference>
<reference evidence="5" key="2">
    <citation type="submission" date="2020-09" db="EMBL/GenBank/DDBJ databases">
        <authorList>
            <person name="Sun Q."/>
            <person name="Zhou Y."/>
        </authorList>
    </citation>
    <scope>NUCLEOTIDE SEQUENCE</scope>
    <source>
        <strain evidence="5">CGMCC 4.3508</strain>
    </source>
</reference>
<comment type="caution">
    <text evidence="5">The sequence shown here is derived from an EMBL/GenBank/DDBJ whole genome shotgun (WGS) entry which is preliminary data.</text>
</comment>
<dbReference type="PROSITE" id="PS50043">
    <property type="entry name" value="HTH_LUXR_2"/>
    <property type="match status" value="1"/>
</dbReference>
<dbReference type="SUPFAM" id="SSF46894">
    <property type="entry name" value="C-terminal effector domain of the bipartite response regulators"/>
    <property type="match status" value="1"/>
</dbReference>
<organism evidence="5 6">
    <name type="scientific">Nocardia jinanensis</name>
    <dbReference type="NCBI Taxonomy" id="382504"/>
    <lineage>
        <taxon>Bacteria</taxon>
        <taxon>Bacillati</taxon>
        <taxon>Actinomycetota</taxon>
        <taxon>Actinomycetes</taxon>
        <taxon>Mycobacteriales</taxon>
        <taxon>Nocardiaceae</taxon>
        <taxon>Nocardia</taxon>
    </lineage>
</organism>
<proteinExistence type="predicted"/>
<dbReference type="AlphaFoldDB" id="A0A917RU51"/>
<dbReference type="PANTHER" id="PTHR44688">
    <property type="entry name" value="DNA-BINDING TRANSCRIPTIONAL ACTIVATOR DEVR_DOSR"/>
    <property type="match status" value="1"/>
</dbReference>
<dbReference type="EMBL" id="BMMH01000013">
    <property type="protein sequence ID" value="GGL31434.1"/>
    <property type="molecule type" value="Genomic_DNA"/>
</dbReference>
<evidence type="ECO:0000313" key="5">
    <source>
        <dbReference type="EMBL" id="GGL31434.1"/>
    </source>
</evidence>
<protein>
    <submittedName>
        <fullName evidence="5">DNA-binding response regulator</fullName>
    </submittedName>
</protein>
<keyword evidence="3" id="KW-0804">Transcription</keyword>
<evidence type="ECO:0000313" key="6">
    <source>
        <dbReference type="Proteomes" id="UP000638263"/>
    </source>
</evidence>
<name>A0A917RU51_9NOCA</name>
<keyword evidence="1" id="KW-0805">Transcription regulation</keyword>
<dbReference type="Gene3D" id="3.40.50.2300">
    <property type="match status" value="1"/>
</dbReference>
<dbReference type="Proteomes" id="UP000638263">
    <property type="component" value="Unassembled WGS sequence"/>
</dbReference>
<dbReference type="InterPro" id="IPR016032">
    <property type="entry name" value="Sig_transdc_resp-reg_C-effctor"/>
</dbReference>
<sequence length="216" mass="23155">MAEVLVAPIPQPHTVVIASDSPFTRRDFERTVTAAGDLALAGTCRWREVADRTARWRPDLVLLDASAGPLPELPDMVARLRSPNRPPLIALLVPPGVTRVDAEYADAVLASGRGAHAVVRALEVLASGVVVTARAPGRCPEPGPGPEVRQRLSTLTEREREILVLIVDGLSNREVGSRLFISPDTVKEHVSRILAKLEVASRIEAAVAAVRAELGQ</sequence>
<evidence type="ECO:0000256" key="2">
    <source>
        <dbReference type="ARBA" id="ARBA00023125"/>
    </source>
</evidence>
<accession>A0A917RU51</accession>
<keyword evidence="6" id="KW-1185">Reference proteome</keyword>
<dbReference type="GO" id="GO:0006355">
    <property type="term" value="P:regulation of DNA-templated transcription"/>
    <property type="evidence" value="ECO:0007669"/>
    <property type="project" value="InterPro"/>
</dbReference>
<reference evidence="5" key="1">
    <citation type="journal article" date="2014" name="Int. J. Syst. Evol. Microbiol.">
        <title>Complete genome sequence of Corynebacterium casei LMG S-19264T (=DSM 44701T), isolated from a smear-ripened cheese.</title>
        <authorList>
            <consortium name="US DOE Joint Genome Institute (JGI-PGF)"/>
            <person name="Walter F."/>
            <person name="Albersmeier A."/>
            <person name="Kalinowski J."/>
            <person name="Ruckert C."/>
        </authorList>
    </citation>
    <scope>NUCLEOTIDE SEQUENCE</scope>
    <source>
        <strain evidence="5">CGMCC 4.3508</strain>
    </source>
</reference>
<evidence type="ECO:0000259" key="4">
    <source>
        <dbReference type="PROSITE" id="PS50043"/>
    </source>
</evidence>
<feature type="domain" description="HTH luxR-type" evidence="4">
    <location>
        <begin position="148"/>
        <end position="213"/>
    </location>
</feature>
<dbReference type="GO" id="GO:0003677">
    <property type="term" value="F:DNA binding"/>
    <property type="evidence" value="ECO:0007669"/>
    <property type="project" value="UniProtKB-KW"/>
</dbReference>
<dbReference type="CDD" id="cd06170">
    <property type="entry name" value="LuxR_C_like"/>
    <property type="match status" value="1"/>
</dbReference>
<dbReference type="Pfam" id="PF00196">
    <property type="entry name" value="GerE"/>
    <property type="match status" value="1"/>
</dbReference>
<evidence type="ECO:0000256" key="3">
    <source>
        <dbReference type="ARBA" id="ARBA00023163"/>
    </source>
</evidence>
<keyword evidence="2 5" id="KW-0238">DNA-binding</keyword>
<evidence type="ECO:0000256" key="1">
    <source>
        <dbReference type="ARBA" id="ARBA00023015"/>
    </source>
</evidence>
<gene>
    <name evidence="5" type="ORF">GCM10011588_52740</name>
</gene>
<dbReference type="SMART" id="SM00421">
    <property type="entry name" value="HTH_LUXR"/>
    <property type="match status" value="1"/>
</dbReference>
<dbReference type="PRINTS" id="PR00038">
    <property type="entry name" value="HTHLUXR"/>
</dbReference>